<accession>A0AAD6BYN7</accession>
<sequence>MCCNVLEDENTPYRVALPVVYNIMTANHFVAVRRHDPFIYQRHRFFTHVWGSNKNFKRLLSHPLLAPIMPIMFENPDPSFNADWIDESLTLECVTQLICTGRLLCLEEAGEKFSGVDYCSTPSTC</sequence>
<dbReference type="AlphaFoldDB" id="A0AAD6BYN7"/>
<organism evidence="1 2">
    <name type="scientific">Penicillium daleae</name>
    <dbReference type="NCBI Taxonomy" id="63821"/>
    <lineage>
        <taxon>Eukaryota</taxon>
        <taxon>Fungi</taxon>
        <taxon>Dikarya</taxon>
        <taxon>Ascomycota</taxon>
        <taxon>Pezizomycotina</taxon>
        <taxon>Eurotiomycetes</taxon>
        <taxon>Eurotiomycetidae</taxon>
        <taxon>Eurotiales</taxon>
        <taxon>Aspergillaceae</taxon>
        <taxon>Penicillium</taxon>
    </lineage>
</organism>
<dbReference type="RefSeq" id="XP_056761400.1">
    <property type="nucleotide sequence ID" value="XM_056912551.1"/>
</dbReference>
<evidence type="ECO:0000313" key="1">
    <source>
        <dbReference type="EMBL" id="KAJ5438171.1"/>
    </source>
</evidence>
<dbReference type="Proteomes" id="UP001213681">
    <property type="component" value="Unassembled WGS sequence"/>
</dbReference>
<reference evidence="1" key="2">
    <citation type="journal article" date="2023" name="IMA Fungus">
        <title>Comparative genomic study of the Penicillium genus elucidates a diverse pangenome and 15 lateral gene transfer events.</title>
        <authorList>
            <person name="Petersen C."/>
            <person name="Sorensen T."/>
            <person name="Nielsen M.R."/>
            <person name="Sondergaard T.E."/>
            <person name="Sorensen J.L."/>
            <person name="Fitzpatrick D.A."/>
            <person name="Frisvad J.C."/>
            <person name="Nielsen K.L."/>
        </authorList>
    </citation>
    <scope>NUCLEOTIDE SEQUENCE</scope>
    <source>
        <strain evidence="1">IBT 16125</strain>
    </source>
</reference>
<reference evidence="1" key="1">
    <citation type="submission" date="2022-12" db="EMBL/GenBank/DDBJ databases">
        <authorList>
            <person name="Petersen C."/>
        </authorList>
    </citation>
    <scope>NUCLEOTIDE SEQUENCE</scope>
    <source>
        <strain evidence="1">IBT 16125</strain>
    </source>
</reference>
<proteinExistence type="predicted"/>
<comment type="caution">
    <text evidence="1">The sequence shown here is derived from an EMBL/GenBank/DDBJ whole genome shotgun (WGS) entry which is preliminary data.</text>
</comment>
<dbReference type="GeneID" id="81602794"/>
<dbReference type="EMBL" id="JAPVEA010000008">
    <property type="protein sequence ID" value="KAJ5438171.1"/>
    <property type="molecule type" value="Genomic_DNA"/>
</dbReference>
<protein>
    <submittedName>
        <fullName evidence="1">Uncharacterized protein</fullName>
    </submittedName>
</protein>
<name>A0AAD6BYN7_9EURO</name>
<evidence type="ECO:0000313" key="2">
    <source>
        <dbReference type="Proteomes" id="UP001213681"/>
    </source>
</evidence>
<gene>
    <name evidence="1" type="ORF">N7458_009169</name>
</gene>
<keyword evidence="2" id="KW-1185">Reference proteome</keyword>